<dbReference type="PANTHER" id="PTHR30363:SF44">
    <property type="entry name" value="AGA OPERON TRANSCRIPTIONAL REPRESSOR-RELATED"/>
    <property type="match status" value="1"/>
</dbReference>
<evidence type="ECO:0000313" key="5">
    <source>
        <dbReference type="EMBL" id="MDQ0338690.1"/>
    </source>
</evidence>
<sequence length="261" mass="29319">MLVAERQEKIVEIVNERGSVRVSELSQIFGVTEETIRRDLEKLEHEGRLKRSHGGAISISGNSEIPYFEREVVNVEEKKEVAKATLNYIEPHDSIILDASSTAWYVAKILPDIPLTVVTNSMKVAFELANKEKIAVISTGGNLTPASLSFIGPLAERSLELYHVNKAFISCHGLHPKWGISESNELQALVKRKMIDIADRVYLLADYSKFGVQAFTLLCDLDKIEMIITDSKTDQALIQQFEDVSVQVTRAKEVYRKQEGE</sequence>
<evidence type="ECO:0000259" key="4">
    <source>
        <dbReference type="PROSITE" id="PS51000"/>
    </source>
</evidence>
<dbReference type="EMBL" id="JAUSUQ010000004">
    <property type="protein sequence ID" value="MDQ0338690.1"/>
    <property type="molecule type" value="Genomic_DNA"/>
</dbReference>
<dbReference type="InterPro" id="IPR001034">
    <property type="entry name" value="DeoR_HTH"/>
</dbReference>
<dbReference type="SUPFAM" id="SSF46785">
    <property type="entry name" value="Winged helix' DNA-binding domain"/>
    <property type="match status" value="1"/>
</dbReference>
<organism evidence="5 6">
    <name type="scientific">Caldalkalibacillus uzonensis</name>
    <dbReference type="NCBI Taxonomy" id="353224"/>
    <lineage>
        <taxon>Bacteria</taxon>
        <taxon>Bacillati</taxon>
        <taxon>Bacillota</taxon>
        <taxon>Bacilli</taxon>
        <taxon>Bacillales</taxon>
        <taxon>Bacillaceae</taxon>
        <taxon>Caldalkalibacillus</taxon>
    </lineage>
</organism>
<dbReference type="InterPro" id="IPR036390">
    <property type="entry name" value="WH_DNA-bd_sf"/>
</dbReference>
<keyword evidence="3" id="KW-0804">Transcription</keyword>
<dbReference type="InterPro" id="IPR036388">
    <property type="entry name" value="WH-like_DNA-bd_sf"/>
</dbReference>
<reference evidence="5 6" key="1">
    <citation type="submission" date="2023-07" db="EMBL/GenBank/DDBJ databases">
        <title>Genomic Encyclopedia of Type Strains, Phase IV (KMG-IV): sequencing the most valuable type-strain genomes for metagenomic binning, comparative biology and taxonomic classification.</title>
        <authorList>
            <person name="Goeker M."/>
        </authorList>
    </citation>
    <scope>NUCLEOTIDE SEQUENCE [LARGE SCALE GENOMIC DNA]</scope>
    <source>
        <strain evidence="5 6">DSM 17740</strain>
    </source>
</reference>
<keyword evidence="2" id="KW-0238">DNA-binding</keyword>
<evidence type="ECO:0000256" key="3">
    <source>
        <dbReference type="ARBA" id="ARBA00023163"/>
    </source>
</evidence>
<protein>
    <submittedName>
        <fullName evidence="5">DeoR/GlpR family transcriptional regulator of sugar metabolism</fullName>
    </submittedName>
</protein>
<dbReference type="InterPro" id="IPR014036">
    <property type="entry name" value="DeoR-like_C"/>
</dbReference>
<dbReference type="Pfam" id="PF00455">
    <property type="entry name" value="DeoRC"/>
    <property type="match status" value="1"/>
</dbReference>
<dbReference type="Gene3D" id="1.10.10.10">
    <property type="entry name" value="Winged helix-like DNA-binding domain superfamily/Winged helix DNA-binding domain"/>
    <property type="match status" value="1"/>
</dbReference>
<keyword evidence="1" id="KW-0805">Transcription regulation</keyword>
<gene>
    <name evidence="5" type="ORF">J2S00_001476</name>
</gene>
<feature type="domain" description="HTH deoR-type" evidence="4">
    <location>
        <begin position="3"/>
        <end position="58"/>
    </location>
</feature>
<accession>A0ABU0CQL5</accession>
<dbReference type="InterPro" id="IPR050313">
    <property type="entry name" value="Carb_Metab_HTH_regulators"/>
</dbReference>
<evidence type="ECO:0000256" key="2">
    <source>
        <dbReference type="ARBA" id="ARBA00023125"/>
    </source>
</evidence>
<proteinExistence type="predicted"/>
<dbReference type="SMART" id="SM00420">
    <property type="entry name" value="HTH_DEOR"/>
    <property type="match status" value="1"/>
</dbReference>
<dbReference type="SMART" id="SM01134">
    <property type="entry name" value="DeoRC"/>
    <property type="match status" value="1"/>
</dbReference>
<dbReference type="InterPro" id="IPR018356">
    <property type="entry name" value="Tscrpt_reg_HTH_DeoR_CS"/>
</dbReference>
<dbReference type="PRINTS" id="PR00037">
    <property type="entry name" value="HTHLACR"/>
</dbReference>
<dbReference type="RefSeq" id="WP_307337439.1">
    <property type="nucleotide sequence ID" value="NZ_JAUSUQ010000004.1"/>
</dbReference>
<dbReference type="PROSITE" id="PS51000">
    <property type="entry name" value="HTH_DEOR_2"/>
    <property type="match status" value="1"/>
</dbReference>
<evidence type="ECO:0000256" key="1">
    <source>
        <dbReference type="ARBA" id="ARBA00023015"/>
    </source>
</evidence>
<dbReference type="Gene3D" id="3.40.50.1360">
    <property type="match status" value="1"/>
</dbReference>
<dbReference type="InterPro" id="IPR037171">
    <property type="entry name" value="NagB/RpiA_transferase-like"/>
</dbReference>
<dbReference type="Proteomes" id="UP001232445">
    <property type="component" value="Unassembled WGS sequence"/>
</dbReference>
<dbReference type="Pfam" id="PF08220">
    <property type="entry name" value="HTH_DeoR"/>
    <property type="match status" value="1"/>
</dbReference>
<dbReference type="SUPFAM" id="SSF100950">
    <property type="entry name" value="NagB/RpiA/CoA transferase-like"/>
    <property type="match status" value="1"/>
</dbReference>
<name>A0ABU0CQL5_9BACI</name>
<dbReference type="PROSITE" id="PS00894">
    <property type="entry name" value="HTH_DEOR_1"/>
    <property type="match status" value="1"/>
</dbReference>
<keyword evidence="6" id="KW-1185">Reference proteome</keyword>
<comment type="caution">
    <text evidence="5">The sequence shown here is derived from an EMBL/GenBank/DDBJ whole genome shotgun (WGS) entry which is preliminary data.</text>
</comment>
<dbReference type="PANTHER" id="PTHR30363">
    <property type="entry name" value="HTH-TYPE TRANSCRIPTIONAL REGULATOR SRLR-RELATED"/>
    <property type="match status" value="1"/>
</dbReference>
<evidence type="ECO:0000313" key="6">
    <source>
        <dbReference type="Proteomes" id="UP001232445"/>
    </source>
</evidence>